<protein>
    <submittedName>
        <fullName evidence="3">Uncharacterized protein</fullName>
    </submittedName>
</protein>
<feature type="compositionally biased region" description="Basic and acidic residues" evidence="2">
    <location>
        <begin position="305"/>
        <end position="314"/>
    </location>
</feature>
<feature type="compositionally biased region" description="Polar residues" evidence="2">
    <location>
        <begin position="242"/>
        <end position="257"/>
    </location>
</feature>
<dbReference type="Proteomes" id="UP001311915">
    <property type="component" value="Unassembled WGS sequence"/>
</dbReference>
<evidence type="ECO:0000313" key="3">
    <source>
        <dbReference type="EMBL" id="KAK4707362.1"/>
    </source>
</evidence>
<dbReference type="PANTHER" id="PTHR36607:SF20">
    <property type="entry name" value="AMINOTRANSFERASE-LIKE PLANT MOBILE DOMAIN-CONTAINING PROTEIN"/>
    <property type="match status" value="1"/>
</dbReference>
<proteinExistence type="predicted"/>
<evidence type="ECO:0000256" key="1">
    <source>
        <dbReference type="SAM" id="Coils"/>
    </source>
</evidence>
<keyword evidence="4" id="KW-1185">Reference proteome</keyword>
<feature type="region of interest" description="Disordered" evidence="2">
    <location>
        <begin position="231"/>
        <end position="314"/>
    </location>
</feature>
<feature type="coiled-coil region" evidence="1">
    <location>
        <begin position="462"/>
        <end position="569"/>
    </location>
</feature>
<feature type="compositionally biased region" description="Basic and acidic residues" evidence="2">
    <location>
        <begin position="231"/>
        <end position="241"/>
    </location>
</feature>
<evidence type="ECO:0000313" key="4">
    <source>
        <dbReference type="Proteomes" id="UP001311915"/>
    </source>
</evidence>
<name>A0AAV9K2C4_9SOLN</name>
<evidence type="ECO:0000256" key="2">
    <source>
        <dbReference type="SAM" id="MobiDB-lite"/>
    </source>
</evidence>
<dbReference type="AlphaFoldDB" id="A0AAV9K2C4"/>
<comment type="caution">
    <text evidence="3">The sequence shown here is derived from an EMBL/GenBank/DDBJ whole genome shotgun (WGS) entry which is preliminary data.</text>
</comment>
<keyword evidence="1" id="KW-0175">Coiled coil</keyword>
<dbReference type="EMBL" id="JAWPEI010000018">
    <property type="protein sequence ID" value="KAK4707362.1"/>
    <property type="molecule type" value="Genomic_DNA"/>
</dbReference>
<sequence length="577" mass="64566">MMHFRDKDSPHPLLEIVGDDQQNPNAKVLLWEVQPPTISIFSLVSGTYDESLLLKEWSKMDTKDVMRNFSSKATRMKVPLLKSAIHHDVASSKSSHSNGSFNNWSVPSSNIGNDDARRLHHLTMLQGRDSHLTDNGKLSISCNKYIISPLSGYATLRHDSNFIVESYSAIRFSRQFDFCQDVPGDLMEQPYDGTLLTLGAPLMTREYVDWWPSQRMNTSQGNVRIILKKTKQDSASNEKLHPSSQSQVNLNDTPQVAKTSSKSKTSKDGDVPLKSKLRHLTLASKATSPASKVGHGSSGTNELHVSSDNDNDKTKEQELDDICCGIDILDTIVINDNDFLDLQELHGDDLNNGAVADFTINLNDLDAAAKDFHSSINDPQETIYRVKSTFVYEMWGALCGWITQFSIGSLDGFTELESSIASTLEEIRKVNIIDVSSLEDLVENFFKSYTEYDTLRSSKMTKESHEKSLSDAQRRLDGAKLAHEKLDGSMEKLQATLADVEKDLKALTSKKKKVTALINKYQESLSKSQENFTITEGEIYTIEANNVMSNDESKRLANLEGAVEKSRQEIISFKLFL</sequence>
<reference evidence="3 4" key="1">
    <citation type="submission" date="2023-10" db="EMBL/GenBank/DDBJ databases">
        <title>Genome-Wide Identification Analysis in wild type Solanum Pinnatisectum Reveals Some Genes Defensing Phytophthora Infestans.</title>
        <authorList>
            <person name="Sun C."/>
        </authorList>
    </citation>
    <scope>NUCLEOTIDE SEQUENCE [LARGE SCALE GENOMIC DNA]</scope>
    <source>
        <strain evidence="3">LQN</strain>
        <tissue evidence="3">Leaf</tissue>
    </source>
</reference>
<accession>A0AAV9K2C4</accession>
<dbReference type="PANTHER" id="PTHR36607">
    <property type="entry name" value="1,2-DIHYDROXY-3-KETO-5-METHYLTHIOPENTENE DIOXYGENASE 4"/>
    <property type="match status" value="1"/>
</dbReference>
<organism evidence="3 4">
    <name type="scientific">Solanum pinnatisectum</name>
    <name type="common">tansyleaf nightshade</name>
    <dbReference type="NCBI Taxonomy" id="50273"/>
    <lineage>
        <taxon>Eukaryota</taxon>
        <taxon>Viridiplantae</taxon>
        <taxon>Streptophyta</taxon>
        <taxon>Embryophyta</taxon>
        <taxon>Tracheophyta</taxon>
        <taxon>Spermatophyta</taxon>
        <taxon>Magnoliopsida</taxon>
        <taxon>eudicotyledons</taxon>
        <taxon>Gunneridae</taxon>
        <taxon>Pentapetalae</taxon>
        <taxon>asterids</taxon>
        <taxon>lamiids</taxon>
        <taxon>Solanales</taxon>
        <taxon>Solanaceae</taxon>
        <taxon>Solanoideae</taxon>
        <taxon>Solaneae</taxon>
        <taxon>Solanum</taxon>
    </lineage>
</organism>
<gene>
    <name evidence="3" type="ORF">R3W88_033089</name>
</gene>